<protein>
    <recommendedName>
        <fullName evidence="8">Rieske domain-containing protein</fullName>
    </recommendedName>
</protein>
<comment type="caution">
    <text evidence="9">The sequence shown here is derived from an EMBL/GenBank/DDBJ whole genome shotgun (WGS) entry which is preliminary data.</text>
</comment>
<keyword evidence="6" id="KW-0411">Iron-sulfur</keyword>
<organism evidence="9 10">
    <name type="scientific">Pigmentiphaga soli</name>
    <dbReference type="NCBI Taxonomy" id="1007095"/>
    <lineage>
        <taxon>Bacteria</taxon>
        <taxon>Pseudomonadati</taxon>
        <taxon>Pseudomonadota</taxon>
        <taxon>Betaproteobacteria</taxon>
        <taxon>Burkholderiales</taxon>
        <taxon>Alcaligenaceae</taxon>
        <taxon>Pigmentiphaga</taxon>
    </lineage>
</organism>
<comment type="similarity">
    <text evidence="1">Belongs to the bacterial ring-hydroxylating dioxygenase alpha subunit family.</text>
</comment>
<dbReference type="InterPro" id="IPR017941">
    <property type="entry name" value="Rieske_2Fe-2S"/>
</dbReference>
<feature type="region of interest" description="Disordered" evidence="7">
    <location>
        <begin position="257"/>
        <end position="287"/>
    </location>
</feature>
<dbReference type="PROSITE" id="PS51296">
    <property type="entry name" value="RIESKE"/>
    <property type="match status" value="1"/>
</dbReference>
<proteinExistence type="inferred from homology"/>
<dbReference type="Proteomes" id="UP001501671">
    <property type="component" value="Unassembled WGS sequence"/>
</dbReference>
<keyword evidence="5" id="KW-0408">Iron</keyword>
<dbReference type="InterPro" id="IPR036922">
    <property type="entry name" value="Rieske_2Fe-2S_sf"/>
</dbReference>
<feature type="domain" description="Rieske" evidence="8">
    <location>
        <begin position="50"/>
        <end position="155"/>
    </location>
</feature>
<evidence type="ECO:0000259" key="8">
    <source>
        <dbReference type="PROSITE" id="PS51296"/>
    </source>
</evidence>
<sequence>MPGNALPAALRELGGLLRAPGPISPPAGLERDRDVFVFELRALFFSQWLALGAASAMAAPGARAAYETGPRSYLAVRDTGGELRVFRNRCPHAGHVLFEDGDSVASDQLVCKYHGWRFALDGRAALLPHLPESARATGIALEPLPIACRHGLLFVDPRSSEDRFGEAPRLQAPAWMEHAAAGAHGTAPTAANWKTLYWRVPALLARLLGVEEAGLQWQRLDTLGFLAHAGADAVLLRLSPRGSQDTAVRADWLHAPQAGPAADTAPPAPAAGPRSGADGHRAGRPSPDAAHAWLAQQTAAVLADAAPAPRAFFDWYWNALGAPTH</sequence>
<evidence type="ECO:0000256" key="6">
    <source>
        <dbReference type="ARBA" id="ARBA00023014"/>
    </source>
</evidence>
<dbReference type="InterPro" id="IPR001663">
    <property type="entry name" value="Rng_hydr_dOase-A"/>
</dbReference>
<evidence type="ECO:0000313" key="10">
    <source>
        <dbReference type="Proteomes" id="UP001501671"/>
    </source>
</evidence>
<keyword evidence="4" id="KW-0560">Oxidoreductase</keyword>
<keyword evidence="10" id="KW-1185">Reference proteome</keyword>
<dbReference type="EMBL" id="BAABFO010000011">
    <property type="protein sequence ID" value="GAA4333953.1"/>
    <property type="molecule type" value="Genomic_DNA"/>
</dbReference>
<evidence type="ECO:0000256" key="7">
    <source>
        <dbReference type="SAM" id="MobiDB-lite"/>
    </source>
</evidence>
<dbReference type="PRINTS" id="PR00090">
    <property type="entry name" value="RNGDIOXGNASE"/>
</dbReference>
<dbReference type="SUPFAM" id="SSF50022">
    <property type="entry name" value="ISP domain"/>
    <property type="match status" value="1"/>
</dbReference>
<dbReference type="PANTHER" id="PTHR43756">
    <property type="entry name" value="CHOLINE MONOOXYGENASE, CHLOROPLASTIC"/>
    <property type="match status" value="1"/>
</dbReference>
<evidence type="ECO:0000256" key="2">
    <source>
        <dbReference type="ARBA" id="ARBA00022714"/>
    </source>
</evidence>
<evidence type="ECO:0000256" key="3">
    <source>
        <dbReference type="ARBA" id="ARBA00022723"/>
    </source>
</evidence>
<name>A0ABP8H3R6_9BURK</name>
<gene>
    <name evidence="9" type="ORF">GCM10023144_25720</name>
</gene>
<evidence type="ECO:0000256" key="1">
    <source>
        <dbReference type="ARBA" id="ARBA00008751"/>
    </source>
</evidence>
<evidence type="ECO:0000256" key="4">
    <source>
        <dbReference type="ARBA" id="ARBA00023002"/>
    </source>
</evidence>
<accession>A0ABP8H3R6</accession>
<keyword evidence="2" id="KW-0001">2Fe-2S</keyword>
<dbReference type="PANTHER" id="PTHR43756:SF5">
    <property type="entry name" value="CHOLINE MONOOXYGENASE, CHLOROPLASTIC"/>
    <property type="match status" value="1"/>
</dbReference>
<keyword evidence="3" id="KW-0479">Metal-binding</keyword>
<evidence type="ECO:0000256" key="5">
    <source>
        <dbReference type="ARBA" id="ARBA00023004"/>
    </source>
</evidence>
<reference evidence="10" key="1">
    <citation type="journal article" date="2019" name="Int. J. Syst. Evol. Microbiol.">
        <title>The Global Catalogue of Microorganisms (GCM) 10K type strain sequencing project: providing services to taxonomists for standard genome sequencing and annotation.</title>
        <authorList>
            <consortium name="The Broad Institute Genomics Platform"/>
            <consortium name="The Broad Institute Genome Sequencing Center for Infectious Disease"/>
            <person name="Wu L."/>
            <person name="Ma J."/>
        </authorList>
    </citation>
    <scope>NUCLEOTIDE SEQUENCE [LARGE SCALE GENOMIC DNA]</scope>
    <source>
        <strain evidence="10">JCM 17666</strain>
    </source>
</reference>
<evidence type="ECO:0000313" key="9">
    <source>
        <dbReference type="EMBL" id="GAA4333953.1"/>
    </source>
</evidence>
<dbReference type="Pfam" id="PF00355">
    <property type="entry name" value="Rieske"/>
    <property type="match status" value="1"/>
</dbReference>
<dbReference type="Gene3D" id="2.102.10.10">
    <property type="entry name" value="Rieske [2Fe-2S] iron-sulphur domain"/>
    <property type="match status" value="1"/>
</dbReference>
<feature type="compositionally biased region" description="Low complexity" evidence="7">
    <location>
        <begin position="257"/>
        <end position="276"/>
    </location>
</feature>